<proteinExistence type="inferred from homology"/>
<evidence type="ECO:0000256" key="1">
    <source>
        <dbReference type="ARBA" id="ARBA00000971"/>
    </source>
</evidence>
<comment type="catalytic activity">
    <reaction evidence="1 5">
        <text>[protein]-peptidylproline (omega=180) = [protein]-peptidylproline (omega=0)</text>
        <dbReference type="Rhea" id="RHEA:16237"/>
        <dbReference type="Rhea" id="RHEA-COMP:10747"/>
        <dbReference type="Rhea" id="RHEA-COMP:10748"/>
        <dbReference type="ChEBI" id="CHEBI:83833"/>
        <dbReference type="ChEBI" id="CHEBI:83834"/>
        <dbReference type="EC" id="5.2.1.8"/>
    </reaction>
</comment>
<keyword evidence="3 5" id="KW-0413">Isomerase</keyword>
<dbReference type="CDD" id="cd01928">
    <property type="entry name" value="Cyclophilin_PPIL3_like"/>
    <property type="match status" value="1"/>
</dbReference>
<evidence type="ECO:0000259" key="6">
    <source>
        <dbReference type="PROSITE" id="PS50072"/>
    </source>
</evidence>
<dbReference type="InterPro" id="IPR044666">
    <property type="entry name" value="Cyclophilin_A-like"/>
</dbReference>
<dbReference type="FunFam" id="2.40.100.10:FF:000012">
    <property type="entry name" value="Peptidyl-prolyl cis-trans isomerase"/>
    <property type="match status" value="1"/>
</dbReference>
<dbReference type="GO" id="GO:0003755">
    <property type="term" value="F:peptidyl-prolyl cis-trans isomerase activity"/>
    <property type="evidence" value="ECO:0007669"/>
    <property type="project" value="UniProtKB-UniRule"/>
</dbReference>
<dbReference type="EMBL" id="JALJOQ010000072">
    <property type="protein sequence ID" value="KAK9802024.1"/>
    <property type="molecule type" value="Genomic_DNA"/>
</dbReference>
<keyword evidence="8" id="KW-1185">Reference proteome</keyword>
<evidence type="ECO:0000256" key="4">
    <source>
        <dbReference type="ARBA" id="ARBA00038286"/>
    </source>
</evidence>
<dbReference type="PRINTS" id="PR00153">
    <property type="entry name" value="CSAPPISMRASE"/>
</dbReference>
<accession>A0AAW1NXJ9</accession>
<dbReference type="SUPFAM" id="SSF50891">
    <property type="entry name" value="Cyclophilin-like"/>
    <property type="match status" value="1"/>
</dbReference>
<protein>
    <recommendedName>
        <fullName evidence="5">Peptidyl-prolyl cis-trans isomerase</fullName>
        <shortName evidence="5">PPIase</shortName>
        <ecNumber evidence="5">5.2.1.8</ecNumber>
    </recommendedName>
</protein>
<feature type="domain" description="PPIase cyclophilin-type" evidence="6">
    <location>
        <begin position="10"/>
        <end position="156"/>
    </location>
</feature>
<dbReference type="Pfam" id="PF00160">
    <property type="entry name" value="Pro_isomerase"/>
    <property type="match status" value="1"/>
</dbReference>
<dbReference type="GO" id="GO:0006457">
    <property type="term" value="P:protein folding"/>
    <property type="evidence" value="ECO:0007669"/>
    <property type="project" value="InterPro"/>
</dbReference>
<comment type="caution">
    <text evidence="7">The sequence shown here is derived from an EMBL/GenBank/DDBJ whole genome shotgun (WGS) entry which is preliminary data.</text>
</comment>
<evidence type="ECO:0000313" key="7">
    <source>
        <dbReference type="EMBL" id="KAK9802024.1"/>
    </source>
</evidence>
<dbReference type="InterPro" id="IPR029000">
    <property type="entry name" value="Cyclophilin-like_dom_sf"/>
</dbReference>
<dbReference type="Gene3D" id="2.40.100.10">
    <property type="entry name" value="Cyclophilin-like"/>
    <property type="match status" value="1"/>
</dbReference>
<evidence type="ECO:0000256" key="3">
    <source>
        <dbReference type="ARBA" id="ARBA00023235"/>
    </source>
</evidence>
<dbReference type="PROSITE" id="PS00170">
    <property type="entry name" value="CSA_PPIASE_1"/>
    <property type="match status" value="1"/>
</dbReference>
<sequence length="163" mass="17498">MAVTLTTSQGELKIEIFCEEVPRTAENFLALCGSGYYSDSVFHRNIRGFILQGGDPTGTGKGGKSIYATANGKFGDEIRDTLKHSKRGVVSMANSGPNTNGSQFFILYKAQSSLNGKNTVFGQVIDGMDVLDRMEKLPTGPGDRPLQEIKITAVKIHANPLAG</sequence>
<evidence type="ECO:0000313" key="8">
    <source>
        <dbReference type="Proteomes" id="UP001465755"/>
    </source>
</evidence>
<dbReference type="GO" id="GO:0071013">
    <property type="term" value="C:catalytic step 2 spliceosome"/>
    <property type="evidence" value="ECO:0007669"/>
    <property type="project" value="TreeGrafter"/>
</dbReference>
<dbReference type="PANTHER" id="PTHR45625">
    <property type="entry name" value="PEPTIDYL-PROLYL CIS-TRANS ISOMERASE-RELATED"/>
    <property type="match status" value="1"/>
</dbReference>
<evidence type="ECO:0000256" key="2">
    <source>
        <dbReference type="ARBA" id="ARBA00023110"/>
    </source>
</evidence>
<comment type="function">
    <text evidence="5">PPIases accelerate the folding of proteins. It catalyzes the cis-trans isomerization of proline imidic peptide bonds in oligopeptides.</text>
</comment>
<dbReference type="InterPro" id="IPR002130">
    <property type="entry name" value="Cyclophilin-type_PPIase_dom"/>
</dbReference>
<evidence type="ECO:0000256" key="5">
    <source>
        <dbReference type="RuleBase" id="RU363019"/>
    </source>
</evidence>
<dbReference type="PROSITE" id="PS50072">
    <property type="entry name" value="CSA_PPIASE_2"/>
    <property type="match status" value="1"/>
</dbReference>
<keyword evidence="2 5" id="KW-0697">Rotamase</keyword>
<dbReference type="Proteomes" id="UP001465755">
    <property type="component" value="Unassembled WGS sequence"/>
</dbReference>
<dbReference type="InterPro" id="IPR024936">
    <property type="entry name" value="Cyclophilin-type_PPIase"/>
</dbReference>
<dbReference type="AlphaFoldDB" id="A0AAW1NXJ9"/>
<dbReference type="PANTHER" id="PTHR45625:SF2">
    <property type="entry name" value="PEPTIDYL-PROLYL CIS-TRANS ISOMERASE-LIKE 3"/>
    <property type="match status" value="1"/>
</dbReference>
<name>A0AAW1NXJ9_9CHLO</name>
<comment type="similarity">
    <text evidence="4">Belongs to the cyclophilin-type PPIase family. PPIL3 subfamily.</text>
</comment>
<organism evidence="7 8">
    <name type="scientific">Symbiochloris irregularis</name>
    <dbReference type="NCBI Taxonomy" id="706552"/>
    <lineage>
        <taxon>Eukaryota</taxon>
        <taxon>Viridiplantae</taxon>
        <taxon>Chlorophyta</taxon>
        <taxon>core chlorophytes</taxon>
        <taxon>Trebouxiophyceae</taxon>
        <taxon>Trebouxiales</taxon>
        <taxon>Trebouxiaceae</taxon>
        <taxon>Symbiochloris</taxon>
    </lineage>
</organism>
<dbReference type="EC" id="5.2.1.8" evidence="5"/>
<dbReference type="InterPro" id="IPR020892">
    <property type="entry name" value="Cyclophilin-type_PPIase_CS"/>
</dbReference>
<reference evidence="7 8" key="1">
    <citation type="journal article" date="2024" name="Nat. Commun.">
        <title>Phylogenomics reveals the evolutionary origins of lichenization in chlorophyte algae.</title>
        <authorList>
            <person name="Puginier C."/>
            <person name="Libourel C."/>
            <person name="Otte J."/>
            <person name="Skaloud P."/>
            <person name="Haon M."/>
            <person name="Grisel S."/>
            <person name="Petersen M."/>
            <person name="Berrin J.G."/>
            <person name="Delaux P.M."/>
            <person name="Dal Grande F."/>
            <person name="Keller J."/>
        </authorList>
    </citation>
    <scope>NUCLEOTIDE SEQUENCE [LARGE SCALE GENOMIC DNA]</scope>
    <source>
        <strain evidence="7 8">SAG 2036</strain>
    </source>
</reference>
<gene>
    <name evidence="7" type="ORF">WJX73_002799</name>
</gene>
<dbReference type="PIRSF" id="PIRSF001467">
    <property type="entry name" value="Peptidylpro_ismrse"/>
    <property type="match status" value="1"/>
</dbReference>